<keyword evidence="3" id="KW-0274">FAD</keyword>
<protein>
    <submittedName>
        <fullName evidence="6">N-methyl-L-tryptophan oxidase</fullName>
    </submittedName>
</protein>
<keyword evidence="4" id="KW-0560">Oxidoreductase</keyword>
<dbReference type="PANTHER" id="PTHR10961">
    <property type="entry name" value="PEROXISOMAL SARCOSINE OXIDASE"/>
    <property type="match status" value="1"/>
</dbReference>
<evidence type="ECO:0000256" key="2">
    <source>
        <dbReference type="ARBA" id="ARBA00022630"/>
    </source>
</evidence>
<dbReference type="InterPro" id="IPR006076">
    <property type="entry name" value="FAD-dep_OxRdtase"/>
</dbReference>
<evidence type="ECO:0000256" key="1">
    <source>
        <dbReference type="ARBA" id="ARBA00001974"/>
    </source>
</evidence>
<evidence type="ECO:0000259" key="5">
    <source>
        <dbReference type="Pfam" id="PF01266"/>
    </source>
</evidence>
<gene>
    <name evidence="6" type="ORF">DKM44_00870</name>
</gene>
<dbReference type="SUPFAM" id="SSF51905">
    <property type="entry name" value="FAD/NAD(P)-binding domain"/>
    <property type="match status" value="1"/>
</dbReference>
<comment type="cofactor">
    <cofactor evidence="1">
        <name>FAD</name>
        <dbReference type="ChEBI" id="CHEBI:57692"/>
    </cofactor>
</comment>
<dbReference type="Gene3D" id="3.30.9.10">
    <property type="entry name" value="D-Amino Acid Oxidase, subunit A, domain 2"/>
    <property type="match status" value="1"/>
</dbReference>
<keyword evidence="2" id="KW-0285">Flavoprotein</keyword>
<dbReference type="InterPro" id="IPR045170">
    <property type="entry name" value="MTOX"/>
</dbReference>
<sequence length="381" mass="41837">MKTEYDTIVIGGGMAGIAAAHELARRGQDVLVLEQFGFGHDRGSSAGPSRIFRLSQPLRDYAQMARRALDLWRTFQTEYATPLYRPTGLLDLGSADNAALTDIQTNLRESGQDFEVLDAASLARRYPQWRPGDDWQVIYSPEAGILNPSLALELLTAMSGVLGATLLDRTPVLDLDLRDPQAPRVRTGRGVFTAQRLIVAAGAWLPALAPLLAGRLRVTQEQVVFFRPRQPEAFVPERFPLFIQWQTPEVYGFPMFHLPGVKLGLHLSGPQVSPDTRDGLPRPKLTEVMRAFLEAHLPGAAGPVMQAKTCLYTTTRSGDFVYDTHPESENVLIVSACSGTGFKFMPVHGEIIAEWVAGRRHPLCTGRFGLERAAPPFAAPG</sequence>
<dbReference type="EMBL" id="CP029494">
    <property type="protein sequence ID" value="AWN21965.1"/>
    <property type="molecule type" value="Genomic_DNA"/>
</dbReference>
<dbReference type="KEGG" id="dez:DKM44_00870"/>
<dbReference type="AlphaFoldDB" id="A0A2Z3JAE9"/>
<accession>A0A2Z3JAE9</accession>
<evidence type="ECO:0000313" key="6">
    <source>
        <dbReference type="EMBL" id="AWN21965.1"/>
    </source>
</evidence>
<dbReference type="GO" id="GO:0008115">
    <property type="term" value="F:sarcosine oxidase activity"/>
    <property type="evidence" value="ECO:0007669"/>
    <property type="project" value="TreeGrafter"/>
</dbReference>
<dbReference type="Gene3D" id="3.50.50.60">
    <property type="entry name" value="FAD/NAD(P)-binding domain"/>
    <property type="match status" value="1"/>
</dbReference>
<name>A0A2Z3JAE9_9DEIO</name>
<dbReference type="SUPFAM" id="SSF54373">
    <property type="entry name" value="FAD-linked reductases, C-terminal domain"/>
    <property type="match status" value="1"/>
</dbReference>
<dbReference type="Proteomes" id="UP000245368">
    <property type="component" value="Chromosome"/>
</dbReference>
<dbReference type="GO" id="GO:0050660">
    <property type="term" value="F:flavin adenine dinucleotide binding"/>
    <property type="evidence" value="ECO:0007669"/>
    <property type="project" value="InterPro"/>
</dbReference>
<evidence type="ECO:0000256" key="3">
    <source>
        <dbReference type="ARBA" id="ARBA00022827"/>
    </source>
</evidence>
<keyword evidence="7" id="KW-1185">Reference proteome</keyword>
<proteinExistence type="predicted"/>
<dbReference type="NCBIfam" id="NF008425">
    <property type="entry name" value="PRK11259.1"/>
    <property type="match status" value="1"/>
</dbReference>
<dbReference type="PANTHER" id="PTHR10961:SF7">
    <property type="entry name" value="FAD DEPENDENT OXIDOREDUCTASE DOMAIN-CONTAINING PROTEIN"/>
    <property type="match status" value="1"/>
</dbReference>
<organism evidence="6 7">
    <name type="scientific">Deinococcus irradiatisoli</name>
    <dbReference type="NCBI Taxonomy" id="2202254"/>
    <lineage>
        <taxon>Bacteria</taxon>
        <taxon>Thermotogati</taxon>
        <taxon>Deinococcota</taxon>
        <taxon>Deinococci</taxon>
        <taxon>Deinococcales</taxon>
        <taxon>Deinococcaceae</taxon>
        <taxon>Deinococcus</taxon>
    </lineage>
</organism>
<reference evidence="6 7" key="1">
    <citation type="submission" date="2018-05" db="EMBL/GenBank/DDBJ databases">
        <title>Complete Genome Sequence of Deinococcus sp. strain 17bor-2.</title>
        <authorList>
            <person name="Srinivasan S."/>
        </authorList>
    </citation>
    <scope>NUCLEOTIDE SEQUENCE [LARGE SCALE GENOMIC DNA]</scope>
    <source>
        <strain evidence="6 7">17bor-2</strain>
    </source>
</reference>
<dbReference type="OrthoDB" id="9794226at2"/>
<dbReference type="InterPro" id="IPR036188">
    <property type="entry name" value="FAD/NAD-bd_sf"/>
</dbReference>
<evidence type="ECO:0000313" key="7">
    <source>
        <dbReference type="Proteomes" id="UP000245368"/>
    </source>
</evidence>
<evidence type="ECO:0000256" key="4">
    <source>
        <dbReference type="ARBA" id="ARBA00023002"/>
    </source>
</evidence>
<dbReference type="RefSeq" id="WP_109824625.1">
    <property type="nucleotide sequence ID" value="NZ_CP029494.1"/>
</dbReference>
<dbReference type="Pfam" id="PF01266">
    <property type="entry name" value="DAO"/>
    <property type="match status" value="1"/>
</dbReference>
<feature type="domain" description="FAD dependent oxidoreductase" evidence="5">
    <location>
        <begin position="6"/>
        <end position="355"/>
    </location>
</feature>